<evidence type="ECO:0000259" key="11">
    <source>
        <dbReference type="Pfam" id="PF17946"/>
    </source>
</evidence>
<dbReference type="PANTHER" id="PTHR30591">
    <property type="entry name" value="RECBCD ENZYME SUBUNIT RECC"/>
    <property type="match status" value="1"/>
</dbReference>
<dbReference type="InterPro" id="IPR027417">
    <property type="entry name" value="P-loop_NTPase"/>
</dbReference>
<dbReference type="Pfam" id="PF04257">
    <property type="entry name" value="Exonuc_V_gamma"/>
    <property type="match status" value="1"/>
</dbReference>
<evidence type="ECO:0000256" key="2">
    <source>
        <dbReference type="ARBA" id="ARBA00022741"/>
    </source>
</evidence>
<keyword evidence="6 10" id="KW-0269">Exonuclease</keyword>
<dbReference type="SUPFAM" id="SSF52540">
    <property type="entry name" value="P-loop containing nucleoside triphosphate hydrolases"/>
    <property type="match status" value="2"/>
</dbReference>
<evidence type="ECO:0000256" key="4">
    <source>
        <dbReference type="ARBA" id="ARBA00022801"/>
    </source>
</evidence>
<keyword evidence="5 10" id="KW-0347">Helicase</keyword>
<keyword evidence="13" id="KW-1185">Reference proteome</keyword>
<comment type="subunit">
    <text evidence="10">Heterotrimer of RecB, RecC and RecD. All subunits contribute to DNA-binding.</text>
</comment>
<gene>
    <name evidence="10 12" type="primary">recC</name>
    <name evidence="12" type="ORF">GCM10007350_21680</name>
</gene>
<keyword evidence="3 10" id="KW-0227">DNA damage</keyword>
<dbReference type="Gene3D" id="3.40.50.10930">
    <property type="match status" value="1"/>
</dbReference>
<dbReference type="PIRSF" id="PIRSF000980">
    <property type="entry name" value="RecC"/>
    <property type="match status" value="1"/>
</dbReference>
<keyword evidence="7 10" id="KW-0067">ATP-binding</keyword>
<dbReference type="InterPro" id="IPR013986">
    <property type="entry name" value="DExx_box_DNA_helicase_dom_sf"/>
</dbReference>
<dbReference type="PANTHER" id="PTHR30591:SF1">
    <property type="entry name" value="RECBCD ENZYME SUBUNIT RECC"/>
    <property type="match status" value="1"/>
</dbReference>
<evidence type="ECO:0000256" key="5">
    <source>
        <dbReference type="ARBA" id="ARBA00022806"/>
    </source>
</evidence>
<protein>
    <recommendedName>
        <fullName evidence="10">RecBCD enzyme subunit RecC</fullName>
    </recommendedName>
    <alternativeName>
        <fullName evidence="10">Exonuclease V subunit RecC</fullName>
        <shortName evidence="10">ExoV subunit RecC</shortName>
    </alternativeName>
    <alternativeName>
        <fullName evidence="10">Helicase/nuclease RecBCD subunit RecC</fullName>
    </alternativeName>
</protein>
<dbReference type="EMBL" id="BMYO01000005">
    <property type="protein sequence ID" value="GHD63695.1"/>
    <property type="molecule type" value="Genomic_DNA"/>
</dbReference>
<dbReference type="HAMAP" id="MF_01486">
    <property type="entry name" value="RecC"/>
    <property type="match status" value="1"/>
</dbReference>
<keyword evidence="8 10" id="KW-0238">DNA-binding</keyword>
<proteinExistence type="inferred from homology"/>
<evidence type="ECO:0000256" key="3">
    <source>
        <dbReference type="ARBA" id="ARBA00022763"/>
    </source>
</evidence>
<sequence>MNERELPPGLMVIHGNRPEALRDVLVSWMTRHPLAPLDQEVILVQSNGIAQWLKLALARDVADGGCGIAAAIDAQLPSRFLWQAYRAVLGEAAVPLQSPFDKPLLVWRLMRLLPALLAEPVFAPLARFLDGDDDLRKRHQLAERLADLFDQYQVYRADWLADWAGGDDVISTSRRGREPLPDSVRWQPRLWRALLTDVGADPGDDRVGTSRAEVHRCFLETAQTLAQRPHGLPQRLLVFGISSLPQQSLEVLSALSRWTQVLMCVHNPCEHFWGDIIADKDLLRAERARQARKAGAPVQLDDTLLHLHAHPLLAAWGKQGRDFIGLLDAHDQRENYESRFADIRQRIDLFDGNGGATLLNQLQDDILDLRPLSETKARWPVVAATDVSVRFHVTHSPQREVEVLHDQLLDALATDPTLLARDIIVMVPDINAYAPHIQAVFGLLDPHDPRFIPFTLADQGQRHHDPLLGAVEKLLDLPQSRLAVSDLLDLLEVPALRQRFGIAEDQLPLLHRWVAAARVRWGLHAEQRSSLELPQAFEQNSWFFGLRRMLLGYAVGSGDAWGGIEPMDEIGGLDAALLGPLACLLERLDAHWRVLREPADPDGWCERLRALLGDFFDADDGDDGFTLMRLDDLLQQWQDACAAARLTEVLPLSVVREYWLAQLDQSSLSQPFFAGAVTFATLMPMRAIPFRMVCLLGMNDGDYPRTRVPMDFDLMGHDYRPGDRSRREDDRYLFLEALLSARDRLHVSWVGRSIFDNSERPPSVLVAQLRDHLAAGWQLDGAHEDGALLHALTIEHRLQPFNRDYFGTDPRLFSYAREWREGLAGAAEVTPVPAPAAQMSLQFDLPEPAAWRQKASEQMPLPPLAWDGTLSLRQLADFLRDPVRSFFRQRLGVYFEIADPASEDHEPFAIDALENWRLQDELIRAQLAALDRGEAREPALLAQLERIERRGELPPGQFAAVLRNDLAEPMDDLFARHAAALADWPHALPDEEIDDASMAPGVADWLSGLRSNDAGERARVLLESNSLLKDRAYRRDKLVPYWVAHLAGHLGGAPLTSVIVGKNGTVTLPALDPEVARAHWRTLRAAWCDGLNRPLPLALKTALAWLAKGGRAGAGPFPDALRAARDCYELHDPDNKRFAERAENPYLARAWPDFDALSDGDGFASLADALLRPLHDALDGGKGRKEDA</sequence>
<evidence type="ECO:0000256" key="7">
    <source>
        <dbReference type="ARBA" id="ARBA00022840"/>
    </source>
</evidence>
<evidence type="ECO:0000256" key="9">
    <source>
        <dbReference type="ARBA" id="ARBA00023204"/>
    </source>
</evidence>
<name>A0ABQ3H0S1_9NEIS</name>
<evidence type="ECO:0000256" key="8">
    <source>
        <dbReference type="ARBA" id="ARBA00023125"/>
    </source>
</evidence>
<dbReference type="NCBIfam" id="TIGR01450">
    <property type="entry name" value="recC"/>
    <property type="match status" value="1"/>
</dbReference>
<evidence type="ECO:0000256" key="10">
    <source>
        <dbReference type="HAMAP-Rule" id="MF_01486"/>
    </source>
</evidence>
<evidence type="ECO:0000313" key="13">
    <source>
        <dbReference type="Proteomes" id="UP000604737"/>
    </source>
</evidence>
<evidence type="ECO:0000313" key="12">
    <source>
        <dbReference type="EMBL" id="GHD63695.1"/>
    </source>
</evidence>
<dbReference type="SUPFAM" id="SSF52980">
    <property type="entry name" value="Restriction endonuclease-like"/>
    <property type="match status" value="1"/>
</dbReference>
<dbReference type="Proteomes" id="UP000604737">
    <property type="component" value="Unassembled WGS sequence"/>
</dbReference>
<keyword evidence="4 10" id="KW-0378">Hydrolase</keyword>
<comment type="similarity">
    <text evidence="10">Belongs to the RecC family.</text>
</comment>
<dbReference type="Pfam" id="PF17946">
    <property type="entry name" value="RecC_C"/>
    <property type="match status" value="1"/>
</dbReference>
<keyword evidence="9 10" id="KW-0234">DNA repair</keyword>
<dbReference type="Gene3D" id="1.10.10.160">
    <property type="match status" value="1"/>
</dbReference>
<dbReference type="InterPro" id="IPR041500">
    <property type="entry name" value="RecC_C"/>
</dbReference>
<comment type="caution">
    <text evidence="12">The sequence shown here is derived from an EMBL/GenBank/DDBJ whole genome shotgun (WGS) entry which is preliminary data.</text>
</comment>
<comment type="miscellaneous">
    <text evidence="10">In the RecBCD complex, RecB has a slow 3'-5' helicase, an exonuclease activity and loads RecA onto ssDNA, RecD has a fast 5'-3' helicase activity, while RecC stimulates the ATPase and processivity of the RecB helicase and contributes to recognition of the Chi site.</text>
</comment>
<comment type="function">
    <text evidence="10">A helicase/nuclease that prepares dsDNA breaks (DSB) for recombinational DNA repair. Binds to DSBs and unwinds DNA via a highly rapid and processive ATP-dependent bidirectional helicase activity. Unwinds dsDNA until it encounters a Chi (crossover hotspot instigator) sequence from the 3' direction. Cuts ssDNA a few nucleotides 3' to the Chi site. The properties and activities of the enzyme are changed at Chi. The Chi-altered holoenzyme produces a long 3'-ssDNA overhang and facilitates RecA-binding to the ssDNA for homologous DNA recombination and repair. Holoenzyme degrades any linearized DNA that is unable to undergo homologous recombination. In the holoenzyme this subunit recognizes the wild-type Chi sequence, and when added to isolated RecB increases its ATP-dependent helicase processivity.</text>
</comment>
<keyword evidence="2 10" id="KW-0547">Nucleotide-binding</keyword>
<evidence type="ECO:0000256" key="6">
    <source>
        <dbReference type="ARBA" id="ARBA00022839"/>
    </source>
</evidence>
<accession>A0ABQ3H0S1</accession>
<evidence type="ECO:0000256" key="1">
    <source>
        <dbReference type="ARBA" id="ARBA00022722"/>
    </source>
</evidence>
<keyword evidence="1 10" id="KW-0540">Nuclease</keyword>
<reference evidence="13" key="1">
    <citation type="journal article" date="2019" name="Int. J. Syst. Evol. Microbiol.">
        <title>The Global Catalogue of Microorganisms (GCM) 10K type strain sequencing project: providing services to taxonomists for standard genome sequencing and annotation.</title>
        <authorList>
            <consortium name="The Broad Institute Genomics Platform"/>
            <consortium name="The Broad Institute Genome Sequencing Center for Infectious Disease"/>
            <person name="Wu L."/>
            <person name="Ma J."/>
        </authorList>
    </citation>
    <scope>NUCLEOTIDE SEQUENCE [LARGE SCALE GENOMIC DNA]</scope>
    <source>
        <strain evidence="13">KCTC 23701</strain>
    </source>
</reference>
<dbReference type="InterPro" id="IPR011335">
    <property type="entry name" value="Restrct_endonuc-II-like"/>
</dbReference>
<dbReference type="Gene3D" id="1.10.10.990">
    <property type="match status" value="1"/>
</dbReference>
<organism evidence="12 13">
    <name type="scientific">Jeongeupia chitinilytica</name>
    <dbReference type="NCBI Taxonomy" id="1041641"/>
    <lineage>
        <taxon>Bacteria</taxon>
        <taxon>Pseudomonadati</taxon>
        <taxon>Pseudomonadota</taxon>
        <taxon>Betaproteobacteria</taxon>
        <taxon>Neisseriales</taxon>
        <taxon>Chitinibacteraceae</taxon>
        <taxon>Jeongeupia</taxon>
    </lineage>
</organism>
<feature type="domain" description="RecC C-terminal" evidence="11">
    <location>
        <begin position="868"/>
        <end position="1108"/>
    </location>
</feature>
<dbReference type="Gene3D" id="3.40.50.300">
    <property type="entry name" value="P-loop containing nucleotide triphosphate hydrolases"/>
    <property type="match status" value="2"/>
</dbReference>
<dbReference type="InterPro" id="IPR006697">
    <property type="entry name" value="RecC"/>
</dbReference>